<evidence type="ECO:0000256" key="4">
    <source>
        <dbReference type="ARBA" id="ARBA00022692"/>
    </source>
</evidence>
<evidence type="ECO:0000256" key="7">
    <source>
        <dbReference type="ARBA" id="ARBA00022856"/>
    </source>
</evidence>
<dbReference type="InterPro" id="IPR011527">
    <property type="entry name" value="ABC1_TM_dom"/>
</dbReference>
<dbReference type="SUPFAM" id="SSF90123">
    <property type="entry name" value="ABC transporter transmembrane region"/>
    <property type="match status" value="1"/>
</dbReference>
<feature type="transmembrane region" description="Helical" evidence="12">
    <location>
        <begin position="45"/>
        <end position="70"/>
    </location>
</feature>
<keyword evidence="10 12" id="KW-0472">Membrane</keyword>
<dbReference type="PANTHER" id="PTHR43394:SF19">
    <property type="entry name" value="ABC TRANSPORTER B FAMILY"/>
    <property type="match status" value="1"/>
</dbReference>
<feature type="domain" description="ABC transmembrane type-1" evidence="14">
    <location>
        <begin position="211"/>
        <end position="492"/>
    </location>
</feature>
<comment type="caution">
    <text evidence="15">The sequence shown here is derived from an EMBL/GenBank/DDBJ whole genome shotgun (WGS) entry which is preliminary data.</text>
</comment>
<keyword evidence="16" id="KW-1185">Reference proteome</keyword>
<keyword evidence="9 12" id="KW-1133">Transmembrane helix</keyword>
<reference evidence="15" key="1">
    <citation type="submission" date="2021-10" db="EMBL/GenBank/DDBJ databases">
        <title>Tropical sea cucumber genome reveals ecological adaptation and Cuvierian tubules defense mechanism.</title>
        <authorList>
            <person name="Chen T."/>
        </authorList>
    </citation>
    <scope>NUCLEOTIDE SEQUENCE</scope>
    <source>
        <strain evidence="15">Nanhai2018</strain>
        <tissue evidence="15">Muscle</tissue>
    </source>
</reference>
<feature type="domain" description="ABC transporter" evidence="13">
    <location>
        <begin position="525"/>
        <end position="762"/>
    </location>
</feature>
<evidence type="ECO:0000256" key="11">
    <source>
        <dbReference type="SAM" id="MobiDB-lite"/>
    </source>
</evidence>
<evidence type="ECO:0000256" key="10">
    <source>
        <dbReference type="ARBA" id="ARBA00023136"/>
    </source>
</evidence>
<dbReference type="CDD" id="cd03249">
    <property type="entry name" value="ABC_MTABC3_MDL1_MDL2"/>
    <property type="match status" value="1"/>
</dbReference>
<evidence type="ECO:0000256" key="9">
    <source>
        <dbReference type="ARBA" id="ARBA00022989"/>
    </source>
</evidence>
<evidence type="ECO:0000256" key="6">
    <source>
        <dbReference type="ARBA" id="ARBA00022840"/>
    </source>
</evidence>
<evidence type="ECO:0000313" key="15">
    <source>
        <dbReference type="EMBL" id="KAJ8043209.1"/>
    </source>
</evidence>
<dbReference type="GO" id="GO:0015421">
    <property type="term" value="F:ABC-type oligopeptide transporter activity"/>
    <property type="evidence" value="ECO:0007669"/>
    <property type="project" value="TreeGrafter"/>
</dbReference>
<dbReference type="GO" id="GO:0016020">
    <property type="term" value="C:membrane"/>
    <property type="evidence" value="ECO:0007669"/>
    <property type="project" value="InterPro"/>
</dbReference>
<dbReference type="GO" id="GO:0005524">
    <property type="term" value="F:ATP binding"/>
    <property type="evidence" value="ECO:0007669"/>
    <property type="project" value="UniProtKB-KW"/>
</dbReference>
<keyword evidence="6 15" id="KW-0067">ATP-binding</keyword>
<dbReference type="InterPro" id="IPR039421">
    <property type="entry name" value="Type_1_exporter"/>
</dbReference>
<dbReference type="PROSITE" id="PS00211">
    <property type="entry name" value="ABC_TRANSPORTER_1"/>
    <property type="match status" value="1"/>
</dbReference>
<dbReference type="InterPro" id="IPR017871">
    <property type="entry name" value="ABC_transporter-like_CS"/>
</dbReference>
<dbReference type="Gene3D" id="3.40.50.300">
    <property type="entry name" value="P-loop containing nucleotide triphosphate hydrolases"/>
    <property type="match status" value="1"/>
</dbReference>
<keyword evidence="3" id="KW-0813">Transport</keyword>
<feature type="transmembrane region" description="Helical" evidence="12">
    <location>
        <begin position="427"/>
        <end position="451"/>
    </location>
</feature>
<dbReference type="InterPro" id="IPR003593">
    <property type="entry name" value="AAA+_ATPase"/>
</dbReference>
<dbReference type="SUPFAM" id="SSF52540">
    <property type="entry name" value="P-loop containing nucleoside triphosphate hydrolases"/>
    <property type="match status" value="1"/>
</dbReference>
<keyword evidence="8" id="KW-1278">Translocase</keyword>
<dbReference type="Pfam" id="PF00005">
    <property type="entry name" value="ABC_tran"/>
    <property type="match status" value="1"/>
</dbReference>
<feature type="transmembrane region" description="Helical" evidence="12">
    <location>
        <begin position="113"/>
        <end position="135"/>
    </location>
</feature>
<dbReference type="Pfam" id="PF00664">
    <property type="entry name" value="ABC_membrane"/>
    <property type="match status" value="1"/>
</dbReference>
<evidence type="ECO:0000256" key="3">
    <source>
        <dbReference type="ARBA" id="ARBA00022448"/>
    </source>
</evidence>
<feature type="transmembrane region" description="Helical" evidence="12">
    <location>
        <begin position="206"/>
        <end position="230"/>
    </location>
</feature>
<evidence type="ECO:0000259" key="14">
    <source>
        <dbReference type="PROSITE" id="PS50929"/>
    </source>
</evidence>
<dbReference type="InterPro" id="IPR003439">
    <property type="entry name" value="ABC_transporter-like_ATP-bd"/>
</dbReference>
<dbReference type="PROSITE" id="PS50929">
    <property type="entry name" value="ABC_TM1F"/>
    <property type="match status" value="1"/>
</dbReference>
<evidence type="ECO:0000256" key="8">
    <source>
        <dbReference type="ARBA" id="ARBA00022967"/>
    </source>
</evidence>
<name>A0A9Q1CEJ5_HOLLE</name>
<accession>A0A9Q1CEJ5</accession>
<dbReference type="GO" id="GO:0016887">
    <property type="term" value="F:ATP hydrolysis activity"/>
    <property type="evidence" value="ECO:0007669"/>
    <property type="project" value="InterPro"/>
</dbReference>
<comment type="subcellular location">
    <subcellularLocation>
        <location evidence="1">Endomembrane system</location>
        <topology evidence="1">Multi-pass membrane protein</topology>
    </subcellularLocation>
</comment>
<comment type="similarity">
    <text evidence="2">Belongs to the ABC transporter superfamily. ABCB family. MHC peptide exporter (TC 3.A.1.209) subfamily.</text>
</comment>
<gene>
    <name evidence="15" type="ORF">HOLleu_10195</name>
</gene>
<evidence type="ECO:0000256" key="2">
    <source>
        <dbReference type="ARBA" id="ARBA00006493"/>
    </source>
</evidence>
<protein>
    <submittedName>
        <fullName evidence="15">ATP-binding cassette sub-family B member 9</fullName>
    </submittedName>
</protein>
<dbReference type="FunFam" id="1.20.1560.10:FF:000210">
    <property type="entry name" value="ATP-binding cassette, sub-family B (MDR/TAP), member 9"/>
    <property type="match status" value="1"/>
</dbReference>
<dbReference type="AlphaFoldDB" id="A0A9Q1CEJ5"/>
<proteinExistence type="inferred from homology"/>
<organism evidence="15 16">
    <name type="scientific">Holothuria leucospilota</name>
    <name type="common">Black long sea cucumber</name>
    <name type="synonym">Mertensiothuria leucospilota</name>
    <dbReference type="NCBI Taxonomy" id="206669"/>
    <lineage>
        <taxon>Eukaryota</taxon>
        <taxon>Metazoa</taxon>
        <taxon>Echinodermata</taxon>
        <taxon>Eleutherozoa</taxon>
        <taxon>Echinozoa</taxon>
        <taxon>Holothuroidea</taxon>
        <taxon>Aspidochirotacea</taxon>
        <taxon>Aspidochirotida</taxon>
        <taxon>Holothuriidae</taxon>
        <taxon>Holothuria</taxon>
    </lineage>
</organism>
<evidence type="ECO:0000256" key="12">
    <source>
        <dbReference type="SAM" id="Phobius"/>
    </source>
</evidence>
<feature type="transmembrane region" description="Helical" evidence="12">
    <location>
        <begin position="82"/>
        <end position="101"/>
    </location>
</feature>
<dbReference type="OrthoDB" id="6500128at2759"/>
<keyword evidence="5" id="KW-0547">Nucleotide-binding</keyword>
<dbReference type="SMART" id="SM00382">
    <property type="entry name" value="AAA"/>
    <property type="match status" value="1"/>
</dbReference>
<dbReference type="GO" id="GO:0012505">
    <property type="term" value="C:endomembrane system"/>
    <property type="evidence" value="ECO:0007669"/>
    <property type="project" value="UniProtKB-SubCell"/>
</dbReference>
<evidence type="ECO:0000256" key="5">
    <source>
        <dbReference type="ARBA" id="ARBA00022741"/>
    </source>
</evidence>
<dbReference type="EMBL" id="JAIZAY010000004">
    <property type="protein sequence ID" value="KAJ8043209.1"/>
    <property type="molecule type" value="Genomic_DNA"/>
</dbReference>
<feature type="region of interest" description="Disordered" evidence="11">
    <location>
        <begin position="152"/>
        <end position="186"/>
    </location>
</feature>
<evidence type="ECO:0000259" key="13">
    <source>
        <dbReference type="PROSITE" id="PS50893"/>
    </source>
</evidence>
<evidence type="ECO:0000313" key="16">
    <source>
        <dbReference type="Proteomes" id="UP001152320"/>
    </source>
</evidence>
<dbReference type="InterPro" id="IPR027417">
    <property type="entry name" value="P-loop_NTPase"/>
</dbReference>
<dbReference type="Gene3D" id="1.20.1560.10">
    <property type="entry name" value="ABC transporter type 1, transmembrane domain"/>
    <property type="match status" value="1"/>
</dbReference>
<dbReference type="PIRSF" id="PIRSF002773">
    <property type="entry name" value="ABC_prm/ATPase_B"/>
    <property type="match status" value="1"/>
</dbReference>
<dbReference type="InterPro" id="IPR036640">
    <property type="entry name" value="ABC1_TM_sf"/>
</dbReference>
<keyword evidence="4 12" id="KW-0812">Transmembrane</keyword>
<keyword evidence="7" id="KW-0571">Peptide transport</keyword>
<keyword evidence="7" id="KW-0653">Protein transport</keyword>
<sequence>MKFKLCVGFLAFIGADIGISFVLWIHGSDLNFVENFSNFSFSVNFIDLFIVALLRGSVLTGALCGFLLNPSQAQKRLQKGKLFANLVCLVMGLYAIAKLLLYWEAVRDMRKPWFWGIFVWTLIACAFMRLLWYYLGTVKYAGSRRTRVLHVNHTESSEEEESRPLLGKCDESEHKEEKDGKKDNDEEVQGHKTALWKLFSHSKPDLPFITIAFVALLIAASSDIFLPLLTGQVIDGIVVEQDFSKYARPIIILTLISVVSSVATGVRGGVFSYSMARLNVRIRKKLFSSVLRQEIGFFDVTRTGDITSRLTSDTTTLSDTLNLNINVFLRSVVKIIGFVVIMVKLSWQLTVITLVVIPLIAIVSDYYGDFYEKLSKRLQDSLADANNVAEETISTIKTVRSFANEKGEAEHYANKLKVSFRLWKIEALVFGCYAAGNAILETAMTILTLYYGGHLVIINVMSGGQLISFLLYQFELGNALDDIGNVYTGLMQAAGASAKVFELINREPKISNDGDKAPDQLTGRLEFKNVSFSYPSRPESSVLKNVSFTASPGEIVTLVGPSGSGKSTCVSILERFYEPSEGQVLLDGIPVQDYDHSYIHKKMALVGQEPVLYARSIEENVAYGLPECTFEDVQHACKLSNAHRFVTELDGGYKTQTGEKGTQLSGGQKQRIAIARALVRNPKVLILDEATSALDAESEHAQVQEAIAEQSKDRTVIIIAHRLSTIKKASKIIVINQGQVVESGTHNELVAKDGLYSKLVHRQLLTNEGEDNEEEDIDSAVFRRRNSPVQLIPRRKRRGSFHSLITEGFFSVRSLSSSYGSVITGGTPSCSI</sequence>
<dbReference type="Proteomes" id="UP001152320">
    <property type="component" value="Chromosome 4"/>
</dbReference>
<dbReference type="PROSITE" id="PS50893">
    <property type="entry name" value="ABC_TRANSPORTER_2"/>
    <property type="match status" value="1"/>
</dbReference>
<feature type="transmembrane region" description="Helical" evidence="12">
    <location>
        <begin position="7"/>
        <end position="25"/>
    </location>
</feature>
<dbReference type="FunFam" id="3.40.50.300:FF:000140">
    <property type="entry name" value="Lipid A export ATP-binding/permease protein MsbA"/>
    <property type="match status" value="1"/>
</dbReference>
<evidence type="ECO:0000256" key="1">
    <source>
        <dbReference type="ARBA" id="ARBA00004127"/>
    </source>
</evidence>
<feature type="transmembrane region" description="Helical" evidence="12">
    <location>
        <begin position="250"/>
        <end position="276"/>
    </location>
</feature>
<feature type="compositionally biased region" description="Basic and acidic residues" evidence="11">
    <location>
        <begin position="168"/>
        <end position="186"/>
    </location>
</feature>
<dbReference type="PANTHER" id="PTHR43394">
    <property type="entry name" value="ATP-DEPENDENT PERMEASE MDL1, MITOCHONDRIAL"/>
    <property type="match status" value="1"/>
</dbReference>